<keyword evidence="9" id="KW-1185">Reference proteome</keyword>
<feature type="chain" id="PRO_5002364106" description="TF-B3 domain-containing protein" evidence="6">
    <location>
        <begin position="21"/>
        <end position="322"/>
    </location>
</feature>
<name>A0A0E0JMB3_ORYPU</name>
<organism evidence="8">
    <name type="scientific">Oryza punctata</name>
    <name type="common">Red rice</name>
    <dbReference type="NCBI Taxonomy" id="4537"/>
    <lineage>
        <taxon>Eukaryota</taxon>
        <taxon>Viridiplantae</taxon>
        <taxon>Streptophyta</taxon>
        <taxon>Embryophyta</taxon>
        <taxon>Tracheophyta</taxon>
        <taxon>Spermatophyta</taxon>
        <taxon>Magnoliopsida</taxon>
        <taxon>Liliopsida</taxon>
        <taxon>Poales</taxon>
        <taxon>Poaceae</taxon>
        <taxon>BOP clade</taxon>
        <taxon>Oryzoideae</taxon>
        <taxon>Oryzeae</taxon>
        <taxon>Oryzinae</taxon>
        <taxon>Oryza</taxon>
    </lineage>
</organism>
<dbReference type="Proteomes" id="UP000026962">
    <property type="component" value="Chromosome 1"/>
</dbReference>
<dbReference type="PROSITE" id="PS50863">
    <property type="entry name" value="B3"/>
    <property type="match status" value="2"/>
</dbReference>
<dbReference type="PANTHER" id="PTHR31674">
    <property type="entry name" value="B3 DOMAIN-CONTAINING PROTEIN REM-LIKE 3-RELATED"/>
    <property type="match status" value="1"/>
</dbReference>
<dbReference type="AlphaFoldDB" id="A0A0E0JMB3"/>
<dbReference type="GO" id="GO:0003677">
    <property type="term" value="F:DNA binding"/>
    <property type="evidence" value="ECO:0007669"/>
    <property type="project" value="UniProtKB-KW"/>
</dbReference>
<dbReference type="SUPFAM" id="SSF101936">
    <property type="entry name" value="DNA-binding pseudobarrel domain"/>
    <property type="match status" value="2"/>
</dbReference>
<dbReference type="SMART" id="SM01019">
    <property type="entry name" value="B3"/>
    <property type="match status" value="2"/>
</dbReference>
<evidence type="ECO:0000256" key="1">
    <source>
        <dbReference type="ARBA" id="ARBA00004123"/>
    </source>
</evidence>
<dbReference type="HOGENOM" id="CLU_075934_0_0_1"/>
<keyword evidence="3" id="KW-0238">DNA-binding</keyword>
<evidence type="ECO:0000256" key="3">
    <source>
        <dbReference type="ARBA" id="ARBA00023125"/>
    </source>
</evidence>
<dbReference type="Pfam" id="PF02362">
    <property type="entry name" value="B3"/>
    <property type="match status" value="2"/>
</dbReference>
<evidence type="ECO:0000256" key="2">
    <source>
        <dbReference type="ARBA" id="ARBA00023015"/>
    </source>
</evidence>
<reference evidence="8" key="1">
    <citation type="submission" date="2015-04" db="UniProtKB">
        <authorList>
            <consortium name="EnsemblPlants"/>
        </authorList>
    </citation>
    <scope>IDENTIFICATION</scope>
</reference>
<dbReference type="InterPro" id="IPR003340">
    <property type="entry name" value="B3_DNA-bd"/>
</dbReference>
<proteinExistence type="predicted"/>
<comment type="subcellular location">
    <subcellularLocation>
        <location evidence="1">Nucleus</location>
    </subcellularLocation>
</comment>
<dbReference type="CDD" id="cd10017">
    <property type="entry name" value="B3_DNA"/>
    <property type="match status" value="2"/>
</dbReference>
<dbReference type="InterPro" id="IPR039218">
    <property type="entry name" value="REM_fam"/>
</dbReference>
<evidence type="ECO:0000313" key="9">
    <source>
        <dbReference type="Proteomes" id="UP000026962"/>
    </source>
</evidence>
<dbReference type="EnsemblPlants" id="OPUNC01G26150.1">
    <property type="protein sequence ID" value="OPUNC01G26150.1"/>
    <property type="gene ID" value="OPUNC01G26150"/>
</dbReference>
<protein>
    <recommendedName>
        <fullName evidence="7">TF-B3 domain-containing protein</fullName>
    </recommendedName>
</protein>
<dbReference type="PANTHER" id="PTHR31674:SF47">
    <property type="entry name" value="B3 DOMAIN-CONTAINING PROTEIN OS10G0323000"/>
    <property type="match status" value="1"/>
</dbReference>
<evidence type="ECO:0000313" key="8">
    <source>
        <dbReference type="EnsemblPlants" id="OPUNC01G26150.1"/>
    </source>
</evidence>
<dbReference type="Gene3D" id="2.40.330.10">
    <property type="entry name" value="DNA-binding pseudobarrel domain"/>
    <property type="match status" value="2"/>
</dbReference>
<dbReference type="InterPro" id="IPR015300">
    <property type="entry name" value="DNA-bd_pseudobarrel_sf"/>
</dbReference>
<dbReference type="Gramene" id="OPUNC01G26150.1">
    <property type="protein sequence ID" value="OPUNC01G26150.1"/>
    <property type="gene ID" value="OPUNC01G26150"/>
</dbReference>
<sequence>MLNYVTPLLLPLTFTYLAVMDSPRYSMIKLNTTNQDYLHVPRTITQACQLKDGQTISLMTAHGLKIRIKIREISNKLYMRRGWKEFIQATGLKMGESVVFKTSSKSKSHVIVLNKQGLSRCPVPYKSSSSHNKNQSSSVANLSVNRNTPHHMHYNTTEGKSHKAKSHVKQHIQVNLKHHIASTSTVKMSRTIKDMCYCNKGITLSTELKNYIKDIAQFLHHSSKFYIVAINQTFMKQDRVYFAKEFSKKYIQPLAQRKTVDIQVQIADNPSTSMILQKSTDQRYNLKRGWSDFAIANKIQVGTICIFHFYRANQLQATVDVI</sequence>
<keyword evidence="6" id="KW-0732">Signal</keyword>
<evidence type="ECO:0000256" key="6">
    <source>
        <dbReference type="SAM" id="SignalP"/>
    </source>
</evidence>
<feature type="domain" description="TF-B3" evidence="7">
    <location>
        <begin position="225"/>
        <end position="322"/>
    </location>
</feature>
<keyword evidence="4" id="KW-0804">Transcription</keyword>
<feature type="signal peptide" evidence="6">
    <location>
        <begin position="1"/>
        <end position="20"/>
    </location>
</feature>
<evidence type="ECO:0000259" key="7">
    <source>
        <dbReference type="PROSITE" id="PS50863"/>
    </source>
</evidence>
<reference evidence="8" key="2">
    <citation type="submission" date="2018-05" db="EMBL/GenBank/DDBJ databases">
        <title>OpunRS2 (Oryza punctata Reference Sequence Version 2).</title>
        <authorList>
            <person name="Zhang J."/>
            <person name="Kudrna D."/>
            <person name="Lee S."/>
            <person name="Talag J."/>
            <person name="Welchert J."/>
            <person name="Wing R.A."/>
        </authorList>
    </citation>
    <scope>NUCLEOTIDE SEQUENCE [LARGE SCALE GENOMIC DNA]</scope>
</reference>
<dbReference type="GO" id="GO:0005634">
    <property type="term" value="C:nucleus"/>
    <property type="evidence" value="ECO:0007669"/>
    <property type="project" value="UniProtKB-SubCell"/>
</dbReference>
<keyword evidence="5" id="KW-0539">Nucleus</keyword>
<feature type="domain" description="TF-B3" evidence="7">
    <location>
        <begin position="23"/>
        <end position="116"/>
    </location>
</feature>
<keyword evidence="2" id="KW-0805">Transcription regulation</keyword>
<evidence type="ECO:0000256" key="4">
    <source>
        <dbReference type="ARBA" id="ARBA00023163"/>
    </source>
</evidence>
<evidence type="ECO:0000256" key="5">
    <source>
        <dbReference type="ARBA" id="ARBA00023242"/>
    </source>
</evidence>
<accession>A0A0E0JMB3</accession>